<dbReference type="PANTHER" id="PTHR30006">
    <property type="entry name" value="THIAMINE-BINDING PERIPLASMIC PROTEIN-RELATED"/>
    <property type="match status" value="1"/>
</dbReference>
<organism evidence="4 5">
    <name type="scientific">Thiohalocapsa halophila</name>
    <dbReference type="NCBI Taxonomy" id="69359"/>
    <lineage>
        <taxon>Bacteria</taxon>
        <taxon>Pseudomonadati</taxon>
        <taxon>Pseudomonadota</taxon>
        <taxon>Gammaproteobacteria</taxon>
        <taxon>Chromatiales</taxon>
        <taxon>Chromatiaceae</taxon>
        <taxon>Thiohalocapsa</taxon>
    </lineage>
</organism>
<comment type="similarity">
    <text evidence="1">Belongs to the bacterial solute-binding protein 1 family.</text>
</comment>
<dbReference type="PANTHER" id="PTHR30006:SF15">
    <property type="entry name" value="IRON-UTILIZATION PERIPLASMIC PROTEIN"/>
    <property type="match status" value="1"/>
</dbReference>
<comment type="caution">
    <text evidence="4">The sequence shown here is derived from an EMBL/GenBank/DDBJ whole genome shotgun (WGS) entry which is preliminary data.</text>
</comment>
<dbReference type="Pfam" id="PF13343">
    <property type="entry name" value="SBP_bac_6"/>
    <property type="match status" value="1"/>
</dbReference>
<evidence type="ECO:0000256" key="3">
    <source>
        <dbReference type="SAM" id="SignalP"/>
    </source>
</evidence>
<sequence length="352" mass="38764">MEKQHMRRPLSATLAVVLLALGYSINAKADEPVRVISDRTPSHLEPLFALYTETTGVEIQPVFVDEGLVARLKSRPTEADLVITKTADLLEAAKADALLQPFESDVIVTGVAPELRDVDNTYVTLSYRPRSIFVSKERVQPGAIATYDDLTDPRWRGRICIRSGYHDYNLSLFSQMAADRGLDAARAFIKGLHENLARTPTGNDRAQVRAVYEGECDLSIGNSYYMPIMLSRDDQRPWGEATRVVFPDQAGDGAYVMRGGAALTTATDNLEAATGLLEYLVSEEAQAFIVNTTFEYSILDSVDMPAANRALGAEQPEVQDGRFKAEFIPLDAIAAQRQAVVQILDEVDFDGK</sequence>
<protein>
    <recommendedName>
        <fullName evidence="6">Extracellular solute-binding protein</fullName>
    </recommendedName>
</protein>
<keyword evidence="2 3" id="KW-0732">Signal</keyword>
<evidence type="ECO:0000313" key="4">
    <source>
        <dbReference type="EMBL" id="MBK1630532.1"/>
    </source>
</evidence>
<evidence type="ECO:0000256" key="2">
    <source>
        <dbReference type="ARBA" id="ARBA00022729"/>
    </source>
</evidence>
<evidence type="ECO:0000313" key="5">
    <source>
        <dbReference type="Proteomes" id="UP000748752"/>
    </source>
</evidence>
<dbReference type="RefSeq" id="WP_200235489.1">
    <property type="nucleotide sequence ID" value="NZ_NRRV01000013.1"/>
</dbReference>
<dbReference type="EMBL" id="NRRV01000013">
    <property type="protein sequence ID" value="MBK1630532.1"/>
    <property type="molecule type" value="Genomic_DNA"/>
</dbReference>
<evidence type="ECO:0008006" key="6">
    <source>
        <dbReference type="Google" id="ProtNLM"/>
    </source>
</evidence>
<reference evidence="4 5" key="1">
    <citation type="journal article" date="2020" name="Microorganisms">
        <title>Osmotic Adaptation and Compatible Solute Biosynthesis of Phototrophic Bacteria as Revealed from Genome Analyses.</title>
        <authorList>
            <person name="Imhoff J.F."/>
            <person name="Rahn T."/>
            <person name="Kunzel S."/>
            <person name="Keller A."/>
            <person name="Neulinger S.C."/>
        </authorList>
    </citation>
    <scope>NUCLEOTIDE SEQUENCE [LARGE SCALE GENOMIC DNA]</scope>
    <source>
        <strain evidence="4 5">DSM 6210</strain>
    </source>
</reference>
<name>A0ABS1CF57_9GAMM</name>
<evidence type="ECO:0000256" key="1">
    <source>
        <dbReference type="ARBA" id="ARBA00008520"/>
    </source>
</evidence>
<proteinExistence type="inferred from homology"/>
<feature type="signal peptide" evidence="3">
    <location>
        <begin position="1"/>
        <end position="29"/>
    </location>
</feature>
<keyword evidence="5" id="KW-1185">Reference proteome</keyword>
<dbReference type="SUPFAM" id="SSF53850">
    <property type="entry name" value="Periplasmic binding protein-like II"/>
    <property type="match status" value="1"/>
</dbReference>
<dbReference type="Proteomes" id="UP000748752">
    <property type="component" value="Unassembled WGS sequence"/>
</dbReference>
<gene>
    <name evidence="4" type="ORF">CKO31_07190</name>
</gene>
<accession>A0ABS1CF57</accession>
<feature type="chain" id="PRO_5046542637" description="Extracellular solute-binding protein" evidence="3">
    <location>
        <begin position="30"/>
        <end position="352"/>
    </location>
</feature>
<dbReference type="InterPro" id="IPR026045">
    <property type="entry name" value="Ferric-bd"/>
</dbReference>
<dbReference type="Gene3D" id="3.40.190.10">
    <property type="entry name" value="Periplasmic binding protein-like II"/>
    <property type="match status" value="2"/>
</dbReference>
<dbReference type="PIRSF" id="PIRSF002825">
    <property type="entry name" value="CfbpA"/>
    <property type="match status" value="1"/>
</dbReference>